<feature type="region of interest" description="Disordered" evidence="1">
    <location>
        <begin position="1117"/>
        <end position="1136"/>
    </location>
</feature>
<feature type="compositionally biased region" description="Pro residues" evidence="1">
    <location>
        <begin position="223"/>
        <end position="247"/>
    </location>
</feature>
<organism evidence="2 3">
    <name type="scientific">Cymbomonas tetramitiformis</name>
    <dbReference type="NCBI Taxonomy" id="36881"/>
    <lineage>
        <taxon>Eukaryota</taxon>
        <taxon>Viridiplantae</taxon>
        <taxon>Chlorophyta</taxon>
        <taxon>Pyramimonadophyceae</taxon>
        <taxon>Pyramimonadales</taxon>
        <taxon>Pyramimonadaceae</taxon>
        <taxon>Cymbomonas</taxon>
    </lineage>
</organism>
<feature type="region of interest" description="Disordered" evidence="1">
    <location>
        <begin position="288"/>
        <end position="309"/>
    </location>
</feature>
<feature type="compositionally biased region" description="Basic and acidic residues" evidence="1">
    <location>
        <begin position="105"/>
        <end position="114"/>
    </location>
</feature>
<keyword evidence="3" id="KW-1185">Reference proteome</keyword>
<feature type="region of interest" description="Disordered" evidence="1">
    <location>
        <begin position="997"/>
        <end position="1094"/>
    </location>
</feature>
<feature type="compositionally biased region" description="Basic and acidic residues" evidence="1">
    <location>
        <begin position="1041"/>
        <end position="1094"/>
    </location>
</feature>
<gene>
    <name evidence="2" type="ORF">CYMTET_34006</name>
</gene>
<feature type="compositionally biased region" description="Pro residues" evidence="1">
    <location>
        <begin position="257"/>
        <end position="267"/>
    </location>
</feature>
<feature type="non-terminal residue" evidence="2">
    <location>
        <position position="1"/>
    </location>
</feature>
<feature type="compositionally biased region" description="Low complexity" evidence="1">
    <location>
        <begin position="530"/>
        <end position="606"/>
    </location>
</feature>
<feature type="compositionally biased region" description="Low complexity" evidence="1">
    <location>
        <begin position="705"/>
        <end position="718"/>
    </location>
</feature>
<dbReference type="Proteomes" id="UP001190700">
    <property type="component" value="Unassembled WGS sequence"/>
</dbReference>
<feature type="region of interest" description="Disordered" evidence="1">
    <location>
        <begin position="1149"/>
        <end position="1194"/>
    </location>
</feature>
<feature type="compositionally biased region" description="Low complexity" evidence="1">
    <location>
        <begin position="492"/>
        <end position="520"/>
    </location>
</feature>
<feature type="compositionally biased region" description="Acidic residues" evidence="1">
    <location>
        <begin position="847"/>
        <end position="856"/>
    </location>
</feature>
<feature type="compositionally biased region" description="Low complexity" evidence="1">
    <location>
        <begin position="188"/>
        <end position="203"/>
    </location>
</feature>
<reference evidence="2 3" key="1">
    <citation type="journal article" date="2015" name="Genome Biol. Evol.">
        <title>Comparative Genomics of a Bacterivorous Green Alga Reveals Evolutionary Causalities and Consequences of Phago-Mixotrophic Mode of Nutrition.</title>
        <authorList>
            <person name="Burns J.A."/>
            <person name="Paasch A."/>
            <person name="Narechania A."/>
            <person name="Kim E."/>
        </authorList>
    </citation>
    <scope>NUCLEOTIDE SEQUENCE [LARGE SCALE GENOMIC DNA]</scope>
    <source>
        <strain evidence="2 3">PLY_AMNH</strain>
    </source>
</reference>
<feature type="region of interest" description="Disordered" evidence="1">
    <location>
        <begin position="436"/>
        <end position="956"/>
    </location>
</feature>
<feature type="compositionally biased region" description="Acidic residues" evidence="1">
    <location>
        <begin position="1"/>
        <end position="15"/>
    </location>
</feature>
<feature type="compositionally biased region" description="Basic and acidic residues" evidence="1">
    <location>
        <begin position="1149"/>
        <end position="1178"/>
    </location>
</feature>
<feature type="compositionally biased region" description="Polar residues" evidence="1">
    <location>
        <begin position="615"/>
        <end position="625"/>
    </location>
</feature>
<feature type="compositionally biased region" description="Low complexity" evidence="1">
    <location>
        <begin position="754"/>
        <end position="775"/>
    </location>
</feature>
<feature type="compositionally biased region" description="Low complexity" evidence="1">
    <location>
        <begin position="858"/>
        <end position="874"/>
    </location>
</feature>
<feature type="compositionally biased region" description="Polar residues" evidence="1">
    <location>
        <begin position="928"/>
        <end position="940"/>
    </location>
</feature>
<feature type="compositionally biased region" description="Polar residues" evidence="1">
    <location>
        <begin position="205"/>
        <end position="218"/>
    </location>
</feature>
<evidence type="ECO:0000313" key="2">
    <source>
        <dbReference type="EMBL" id="KAK3256884.1"/>
    </source>
</evidence>
<evidence type="ECO:0000256" key="1">
    <source>
        <dbReference type="SAM" id="MobiDB-lite"/>
    </source>
</evidence>
<feature type="compositionally biased region" description="Low complexity" evidence="1">
    <location>
        <begin position="795"/>
        <end position="809"/>
    </location>
</feature>
<sequence length="1194" mass="121286">TAEEEEEEDYNEEETPASSAHLAADEEEDPAEGAGKGETAAKHAQSQHSAAALDLLANHVSHTTNVQQSAQLLLAKLVEDQLTLTHPSQEGSPPHPAGNLARSAKPGERQEMENARPPPHSNNVRHSAQQLLAKLVTEQLSNLTQASEAASALQPADVNYRISAAEDEIREAANALLAWCTESPAPPASAAAEPAGAPHTAEAQIASQPSQAHTSSSQAAPLVPSPPTALAPTTTPAPPNAPPPQPVPAVSAAAAPAVPPPGPAAPVPAAPAPVTAPVTAPLTAPATAPLTAPATAPLTAPKEAPDAPEIETIEIMEARLRAIEDNLRRMELEMAKPAPKLPIMVPLMTGAPAQAEEQAGAAVSQTDAVATPWTEFAAVEDGSKEAAAAGPAGDTGAGGVAPVAPTAAAEMSAPVVPAPAAESASTLPTIAPSELAPSAAEAATATEGGGPPSTDVPESASAPVHDTIAVPGPVQGAETTAQPSDNGAAVTEPSSAVRSPAEEAVSSAAGSDGVAGASAPHWSMVPEIPPSAADSGGAAPAAPTSAPELGNAAPAAPASAPESGAAAPAAPTSAPESGAAAPAAPTSAPESGAAAPAAPTSTPESGNGQGLQPAPRSQNRATQHRQPPLPRIPHPRIGQHSTGSPRLHAADKPKEEEEGPAPKASEELVLDAGEAVGMQTSPRLEYDKEMQAPVLSDPADKAKAEAPAVVDPEPAAAPTPHWSDTAEPSSTAPEPPVPVATPSEVPAPEPPVPVATASEVPEPVAAVSEAACTIETEAEPTTEEAGDPQEQPMTAASSAEAAKAGATDAVENASPMADTSMDSEPGPSAMAAVADDPMQEMDGTPAENEDGTEGNEEAVANSPTVAVPAAAAPVPAAPVPPTRETDEPSVPPARAQTVGAAPSSPSMAMDDVIKRATSERLASPPTSPSGQLTAYSQQQVRQRKEMLKQKDEEHRKVLAERDRAEFIKRAAEGEAGAGYVSGVIAEMRRKKAEALAKKKEREEKAAIKKAKEEAKARRAAERAELKAAEAAAKGEVQQTAAEKDEAWKKAAEEVAKLKKAEDDAKAAAAKQDSERDAKLKARREEDRKRKADAARLDAIHRKKLIAQDRAEFIRRAAEGSAGTGGIEDQIQEMKDKKARVAAAVAERKEKARLKAEAEARKAERDAKKKAAREAKAAEGEPLALCGEAPKDSEG</sequence>
<name>A0AAE0FC14_9CHLO</name>
<feature type="compositionally biased region" description="Pro residues" evidence="1">
    <location>
        <begin position="733"/>
        <end position="753"/>
    </location>
</feature>
<feature type="region of interest" description="Disordered" evidence="1">
    <location>
        <begin position="1"/>
        <end position="48"/>
    </location>
</feature>
<feature type="compositionally biased region" description="Low complexity" evidence="1">
    <location>
        <begin position="436"/>
        <end position="446"/>
    </location>
</feature>
<dbReference type="AlphaFoldDB" id="A0AAE0FC14"/>
<feature type="compositionally biased region" description="Acidic residues" evidence="1">
    <location>
        <begin position="776"/>
        <end position="787"/>
    </location>
</feature>
<accession>A0AAE0FC14</accession>
<proteinExistence type="predicted"/>
<protein>
    <submittedName>
        <fullName evidence="2">Uncharacterized protein</fullName>
    </submittedName>
</protein>
<comment type="caution">
    <text evidence="2">The sequence shown here is derived from an EMBL/GenBank/DDBJ whole genome shotgun (WGS) entry which is preliminary data.</text>
</comment>
<dbReference type="EMBL" id="LGRX02021256">
    <property type="protein sequence ID" value="KAK3256884.1"/>
    <property type="molecule type" value="Genomic_DNA"/>
</dbReference>
<evidence type="ECO:0000313" key="3">
    <source>
        <dbReference type="Proteomes" id="UP001190700"/>
    </source>
</evidence>
<feature type="compositionally biased region" description="Basic and acidic residues" evidence="1">
    <location>
        <begin position="997"/>
        <end position="1027"/>
    </location>
</feature>
<feature type="compositionally biased region" description="Low complexity" evidence="1">
    <location>
        <begin position="288"/>
        <end position="301"/>
    </location>
</feature>
<feature type="compositionally biased region" description="Basic and acidic residues" evidence="1">
    <location>
        <begin position="942"/>
        <end position="956"/>
    </location>
</feature>
<feature type="region of interest" description="Disordered" evidence="1">
    <location>
        <begin position="184"/>
        <end position="267"/>
    </location>
</feature>
<feature type="region of interest" description="Disordered" evidence="1">
    <location>
        <begin position="85"/>
        <end position="125"/>
    </location>
</feature>